<name>A0ABS0NNY7_9ACTN</name>
<sequence>MRKLHKAAVVVALLGSVGFVGAGTAAANGGKGGPDIDVTQTTNCKTHDLNLNLNLDLLDLLDGAVFGEADDNFTTVQGGNRCHAEAF</sequence>
<gene>
    <name evidence="2" type="ORF">IHE55_19950</name>
</gene>
<feature type="signal peptide" evidence="1">
    <location>
        <begin position="1"/>
        <end position="22"/>
    </location>
</feature>
<evidence type="ECO:0008006" key="4">
    <source>
        <dbReference type="Google" id="ProtNLM"/>
    </source>
</evidence>
<dbReference type="Proteomes" id="UP000807371">
    <property type="component" value="Unassembled WGS sequence"/>
</dbReference>
<evidence type="ECO:0000313" key="2">
    <source>
        <dbReference type="EMBL" id="MBH5336914.1"/>
    </source>
</evidence>
<organism evidence="2 3">
    <name type="scientific">Streptomyces pactum</name>
    <dbReference type="NCBI Taxonomy" id="68249"/>
    <lineage>
        <taxon>Bacteria</taxon>
        <taxon>Bacillati</taxon>
        <taxon>Actinomycetota</taxon>
        <taxon>Actinomycetes</taxon>
        <taxon>Kitasatosporales</taxon>
        <taxon>Streptomycetaceae</taxon>
        <taxon>Streptomyces</taxon>
    </lineage>
</organism>
<proteinExistence type="predicted"/>
<evidence type="ECO:0000313" key="3">
    <source>
        <dbReference type="Proteomes" id="UP000807371"/>
    </source>
</evidence>
<feature type="chain" id="PRO_5046069960" description="Secreted protein" evidence="1">
    <location>
        <begin position="23"/>
        <end position="87"/>
    </location>
</feature>
<accession>A0ABS0NNY7</accession>
<dbReference type="RefSeq" id="WP_197990262.1">
    <property type="nucleotide sequence ID" value="NZ_JACYXC010000001.1"/>
</dbReference>
<keyword evidence="3" id="KW-1185">Reference proteome</keyword>
<comment type="caution">
    <text evidence="2">The sequence shown here is derived from an EMBL/GenBank/DDBJ whole genome shotgun (WGS) entry which is preliminary data.</text>
</comment>
<evidence type="ECO:0000256" key="1">
    <source>
        <dbReference type="SAM" id="SignalP"/>
    </source>
</evidence>
<keyword evidence="1" id="KW-0732">Signal</keyword>
<protein>
    <recommendedName>
        <fullName evidence="4">Secreted protein</fullName>
    </recommendedName>
</protein>
<reference evidence="2 3" key="1">
    <citation type="submission" date="2020-09" db="EMBL/GenBank/DDBJ databases">
        <title>Biosynthesis of the nuclear factor of activated T cells inhibitor NFAT-133 and its congeners in Streptomyces pactum.</title>
        <authorList>
            <person name="Zhou W."/>
            <person name="Posri P."/>
            <person name="Abugrain M.E."/>
            <person name="Weisberg A.J."/>
            <person name="Chang J.H."/>
            <person name="Mahmud T."/>
        </authorList>
    </citation>
    <scope>NUCLEOTIDE SEQUENCE [LARGE SCALE GENOMIC DNA]</scope>
    <source>
        <strain evidence="2 3">ATCC 27456</strain>
    </source>
</reference>
<dbReference type="EMBL" id="JACYXC010000001">
    <property type="protein sequence ID" value="MBH5336914.1"/>
    <property type="molecule type" value="Genomic_DNA"/>
</dbReference>